<sequence>MQFLKSTVADYQLRTKISRAIADVTSNHRLTLKLADCDDVIPFAEEHPKIVLHYIHERLSGTSHTAAYLSVLLLDILVNTCSYAFHEVLASEKSLQQRLVQLASERAESDSQRKVRSAARNVVLDFSRTFFDDSRLVSLSLLAEQVERKTGKKLLRSIQIERINVAVLDPRPEDIVLISPIRRGPTGRPLPPNVGTGGGNDGSTVLHVGGSPNSSPTSSSPAMSKFWICERCTFVNSNSLEKCNACGYKRPLFDAAVISSPTTTNPPSHHKTPGNVHPGSSSSFPTEDEIVREEPSISSSSSNNTHVDPHSSERIGDDTAADEAEAEAKRARLLRLRLRFAWRLLRLRFAERLLRLRLRFAWRLLRLRFAERLLRLRLPKRAADEAEAKRLADEAEAEAKRVVDEAEAKRLADEAEAEA</sequence>
<evidence type="ECO:0000256" key="2">
    <source>
        <dbReference type="ARBA" id="ARBA00022771"/>
    </source>
</evidence>
<feature type="domain" description="VHS" evidence="7">
    <location>
        <begin position="20"/>
        <end position="149"/>
    </location>
</feature>
<dbReference type="Proteomes" id="UP000051952">
    <property type="component" value="Unassembled WGS sequence"/>
</dbReference>
<dbReference type="InterPro" id="IPR002014">
    <property type="entry name" value="VHS_dom"/>
</dbReference>
<reference evidence="10" key="1">
    <citation type="submission" date="2015-09" db="EMBL/GenBank/DDBJ databases">
        <authorList>
            <consortium name="Pathogen Informatics"/>
        </authorList>
    </citation>
    <scope>NUCLEOTIDE SEQUENCE [LARGE SCALE GENOMIC DNA]</scope>
    <source>
        <strain evidence="10">Lake Konstanz</strain>
    </source>
</reference>
<dbReference type="PROSITE" id="PS50199">
    <property type="entry name" value="ZF_RANBP2_2"/>
    <property type="match status" value="1"/>
</dbReference>
<evidence type="ECO:0000256" key="6">
    <source>
        <dbReference type="SAM" id="MobiDB-lite"/>
    </source>
</evidence>
<dbReference type="InterPro" id="IPR001876">
    <property type="entry name" value="Znf_RanBP2"/>
</dbReference>
<keyword evidence="5" id="KW-0175">Coiled coil</keyword>
<keyword evidence="3" id="KW-0862">Zinc</keyword>
<evidence type="ECO:0000256" key="1">
    <source>
        <dbReference type="ARBA" id="ARBA00022723"/>
    </source>
</evidence>
<dbReference type="SUPFAM" id="SSF48464">
    <property type="entry name" value="ENTH/VHS domain"/>
    <property type="match status" value="1"/>
</dbReference>
<feature type="domain" description="RanBP2-type" evidence="8">
    <location>
        <begin position="223"/>
        <end position="252"/>
    </location>
</feature>
<feature type="region of interest" description="Disordered" evidence="6">
    <location>
        <begin position="259"/>
        <end position="322"/>
    </location>
</feature>
<dbReference type="SMART" id="SM00547">
    <property type="entry name" value="ZnF_RBZ"/>
    <property type="match status" value="1"/>
</dbReference>
<gene>
    <name evidence="9" type="ORF">BSAL_25600</name>
</gene>
<feature type="coiled-coil region" evidence="5">
    <location>
        <begin position="385"/>
        <end position="412"/>
    </location>
</feature>
<evidence type="ECO:0000256" key="4">
    <source>
        <dbReference type="PROSITE-ProRule" id="PRU00322"/>
    </source>
</evidence>
<dbReference type="GO" id="GO:0043130">
    <property type="term" value="F:ubiquitin binding"/>
    <property type="evidence" value="ECO:0007669"/>
    <property type="project" value="InterPro"/>
</dbReference>
<dbReference type="Pfam" id="PF00790">
    <property type="entry name" value="VHS"/>
    <property type="match status" value="1"/>
</dbReference>
<evidence type="ECO:0000259" key="7">
    <source>
        <dbReference type="PROSITE" id="PS50179"/>
    </source>
</evidence>
<protein>
    <recommendedName>
        <fullName evidence="11">RanBP2-type domain-containing protein</fullName>
    </recommendedName>
</protein>
<dbReference type="SUPFAM" id="SSF90209">
    <property type="entry name" value="Ran binding protein zinc finger-like"/>
    <property type="match status" value="1"/>
</dbReference>
<dbReference type="PROSITE" id="PS01358">
    <property type="entry name" value="ZF_RANBP2_1"/>
    <property type="match status" value="1"/>
</dbReference>
<dbReference type="VEuPathDB" id="TriTrypDB:BSAL_25600"/>
<dbReference type="GO" id="GO:0008270">
    <property type="term" value="F:zinc ion binding"/>
    <property type="evidence" value="ECO:0007669"/>
    <property type="project" value="UniProtKB-KW"/>
</dbReference>
<name>A0A0S4JFL9_BODSA</name>
<dbReference type="AlphaFoldDB" id="A0A0S4JFL9"/>
<evidence type="ECO:0000313" key="9">
    <source>
        <dbReference type="EMBL" id="CUG90221.1"/>
    </source>
</evidence>
<evidence type="ECO:0000256" key="3">
    <source>
        <dbReference type="ARBA" id="ARBA00022833"/>
    </source>
</evidence>
<dbReference type="OMA" id="KECAGFT"/>
<evidence type="ECO:0000256" key="5">
    <source>
        <dbReference type="SAM" id="Coils"/>
    </source>
</evidence>
<dbReference type="Gene3D" id="2.30.30.380">
    <property type="entry name" value="Zn-finger domain of Sec23/24"/>
    <property type="match status" value="1"/>
</dbReference>
<evidence type="ECO:0008006" key="11">
    <source>
        <dbReference type="Google" id="ProtNLM"/>
    </source>
</evidence>
<feature type="non-terminal residue" evidence="9">
    <location>
        <position position="419"/>
    </location>
</feature>
<dbReference type="InterPro" id="IPR008942">
    <property type="entry name" value="ENTH_VHS"/>
</dbReference>
<organism evidence="9 10">
    <name type="scientific">Bodo saltans</name>
    <name type="common">Flagellated protozoan</name>
    <dbReference type="NCBI Taxonomy" id="75058"/>
    <lineage>
        <taxon>Eukaryota</taxon>
        <taxon>Discoba</taxon>
        <taxon>Euglenozoa</taxon>
        <taxon>Kinetoplastea</taxon>
        <taxon>Metakinetoplastina</taxon>
        <taxon>Eubodonida</taxon>
        <taxon>Bodonidae</taxon>
        <taxon>Bodo</taxon>
    </lineage>
</organism>
<keyword evidence="1" id="KW-0479">Metal-binding</keyword>
<dbReference type="Gene3D" id="1.25.40.90">
    <property type="match status" value="1"/>
</dbReference>
<feature type="compositionally biased region" description="Basic and acidic residues" evidence="6">
    <location>
        <begin position="307"/>
        <end position="317"/>
    </location>
</feature>
<proteinExistence type="predicted"/>
<evidence type="ECO:0000259" key="8">
    <source>
        <dbReference type="PROSITE" id="PS50199"/>
    </source>
</evidence>
<keyword evidence="2 4" id="KW-0863">Zinc-finger</keyword>
<dbReference type="PROSITE" id="PS50179">
    <property type="entry name" value="VHS"/>
    <property type="match status" value="1"/>
</dbReference>
<dbReference type="EMBL" id="CYKH01001805">
    <property type="protein sequence ID" value="CUG90221.1"/>
    <property type="molecule type" value="Genomic_DNA"/>
</dbReference>
<dbReference type="InterPro" id="IPR036443">
    <property type="entry name" value="Znf_RanBP2_sf"/>
</dbReference>
<keyword evidence="10" id="KW-1185">Reference proteome</keyword>
<dbReference type="OrthoDB" id="262731at2759"/>
<evidence type="ECO:0000313" key="10">
    <source>
        <dbReference type="Proteomes" id="UP000051952"/>
    </source>
</evidence>
<dbReference type="GO" id="GO:0035091">
    <property type="term" value="F:phosphatidylinositol binding"/>
    <property type="evidence" value="ECO:0007669"/>
    <property type="project" value="InterPro"/>
</dbReference>
<accession>A0A0S4JFL9</accession>